<dbReference type="InterPro" id="IPR002645">
    <property type="entry name" value="STAS_dom"/>
</dbReference>
<name>A0A8H9ISQ2_9PSEU</name>
<evidence type="ECO:0000256" key="1">
    <source>
        <dbReference type="SAM" id="Phobius"/>
    </source>
</evidence>
<feature type="transmembrane region" description="Helical" evidence="1">
    <location>
        <begin position="53"/>
        <end position="74"/>
    </location>
</feature>
<feature type="domain" description="STAS" evidence="2">
    <location>
        <begin position="11"/>
        <end position="120"/>
    </location>
</feature>
<gene>
    <name evidence="3" type="ORF">GCM10017566_02250</name>
</gene>
<dbReference type="PANTHER" id="PTHR33495">
    <property type="entry name" value="ANTI-SIGMA FACTOR ANTAGONIST TM_1081-RELATED-RELATED"/>
    <property type="match status" value="1"/>
</dbReference>
<keyword evidence="1" id="KW-0812">Transmembrane</keyword>
<comment type="caution">
    <text evidence="3">The sequence shown here is derived from an EMBL/GenBank/DDBJ whole genome shotgun (WGS) entry which is preliminary data.</text>
</comment>
<dbReference type="PANTHER" id="PTHR33495:SF2">
    <property type="entry name" value="ANTI-SIGMA FACTOR ANTAGONIST TM_1081-RELATED"/>
    <property type="match status" value="1"/>
</dbReference>
<dbReference type="Gene3D" id="3.30.750.24">
    <property type="entry name" value="STAS domain"/>
    <property type="match status" value="1"/>
</dbReference>
<proteinExistence type="predicted"/>
<evidence type="ECO:0000313" key="4">
    <source>
        <dbReference type="Proteomes" id="UP000658656"/>
    </source>
</evidence>
<dbReference type="AlphaFoldDB" id="A0A8H9ISQ2"/>
<accession>A0A8H9ISQ2</accession>
<dbReference type="GO" id="GO:0043856">
    <property type="term" value="F:anti-sigma factor antagonist activity"/>
    <property type="evidence" value="ECO:0007669"/>
    <property type="project" value="TreeGrafter"/>
</dbReference>
<reference evidence="3" key="1">
    <citation type="journal article" date="2014" name="Int. J. Syst. Evol. Microbiol.">
        <title>Complete genome sequence of Corynebacterium casei LMG S-19264T (=DSM 44701T), isolated from a smear-ripened cheese.</title>
        <authorList>
            <consortium name="US DOE Joint Genome Institute (JGI-PGF)"/>
            <person name="Walter F."/>
            <person name="Albersmeier A."/>
            <person name="Kalinowski J."/>
            <person name="Ruckert C."/>
        </authorList>
    </citation>
    <scope>NUCLEOTIDE SEQUENCE</scope>
    <source>
        <strain evidence="3">CGMCC 4.7679</strain>
    </source>
</reference>
<protein>
    <recommendedName>
        <fullName evidence="2">STAS domain-containing protein</fullName>
    </recommendedName>
</protein>
<dbReference type="EMBL" id="BNAV01000001">
    <property type="protein sequence ID" value="GHF33171.1"/>
    <property type="molecule type" value="Genomic_DNA"/>
</dbReference>
<evidence type="ECO:0000259" key="2">
    <source>
        <dbReference type="PROSITE" id="PS50801"/>
    </source>
</evidence>
<dbReference type="SUPFAM" id="SSF52091">
    <property type="entry name" value="SpoIIaa-like"/>
    <property type="match status" value="1"/>
</dbReference>
<dbReference type="RefSeq" id="WP_183176841.1">
    <property type="nucleotide sequence ID" value="NZ_BNAV01000001.1"/>
</dbReference>
<keyword evidence="4" id="KW-1185">Reference proteome</keyword>
<dbReference type="PROSITE" id="PS50801">
    <property type="entry name" value="STAS"/>
    <property type="match status" value="1"/>
</dbReference>
<dbReference type="InterPro" id="IPR036513">
    <property type="entry name" value="STAS_dom_sf"/>
</dbReference>
<keyword evidence="1" id="KW-0472">Membrane</keyword>
<dbReference type="CDD" id="cd07043">
    <property type="entry name" value="STAS_anti-anti-sigma_factors"/>
    <property type="match status" value="1"/>
</dbReference>
<evidence type="ECO:0000313" key="3">
    <source>
        <dbReference type="EMBL" id="GHF33171.1"/>
    </source>
</evidence>
<dbReference type="Pfam" id="PF01740">
    <property type="entry name" value="STAS"/>
    <property type="match status" value="1"/>
</dbReference>
<dbReference type="Proteomes" id="UP000658656">
    <property type="component" value="Unassembled WGS sequence"/>
</dbReference>
<organism evidence="3 4">
    <name type="scientific">Amycolatopsis bartoniae</name>
    <dbReference type="NCBI Taxonomy" id="941986"/>
    <lineage>
        <taxon>Bacteria</taxon>
        <taxon>Bacillati</taxon>
        <taxon>Actinomycetota</taxon>
        <taxon>Actinomycetes</taxon>
        <taxon>Pseudonocardiales</taxon>
        <taxon>Pseudonocardiaceae</taxon>
        <taxon>Amycolatopsis</taxon>
    </lineage>
</organism>
<sequence>MTFPCWWPPARPVESPSGEAVLLWQPHGELDAATGGVLQDYCERELLSRDTDVVVDLGGVTFLAASGITVLVRFGAALAARGRRLVTADGPPAVRRILGITRVTGVLSVRPTLEEALASLRPRVSSASDNTGG</sequence>
<reference evidence="3" key="2">
    <citation type="submission" date="2020-09" db="EMBL/GenBank/DDBJ databases">
        <authorList>
            <person name="Sun Q."/>
            <person name="Zhou Y."/>
        </authorList>
    </citation>
    <scope>NUCLEOTIDE SEQUENCE</scope>
    <source>
        <strain evidence="3">CGMCC 4.7679</strain>
    </source>
</reference>
<keyword evidence="1" id="KW-1133">Transmembrane helix</keyword>